<proteinExistence type="predicted"/>
<organism evidence="2 3">
    <name type="scientific">Armillaria tabescens</name>
    <name type="common">Ringless honey mushroom</name>
    <name type="synonym">Agaricus tabescens</name>
    <dbReference type="NCBI Taxonomy" id="1929756"/>
    <lineage>
        <taxon>Eukaryota</taxon>
        <taxon>Fungi</taxon>
        <taxon>Dikarya</taxon>
        <taxon>Basidiomycota</taxon>
        <taxon>Agaricomycotina</taxon>
        <taxon>Agaricomycetes</taxon>
        <taxon>Agaricomycetidae</taxon>
        <taxon>Agaricales</taxon>
        <taxon>Marasmiineae</taxon>
        <taxon>Physalacriaceae</taxon>
        <taxon>Desarmillaria</taxon>
    </lineage>
</organism>
<protein>
    <submittedName>
        <fullName evidence="2">Uncharacterized protein</fullName>
    </submittedName>
</protein>
<gene>
    <name evidence="2" type="ORF">EV420DRAFT_1730084</name>
</gene>
<comment type="caution">
    <text evidence="2">The sequence shown here is derived from an EMBL/GenBank/DDBJ whole genome shotgun (WGS) entry which is preliminary data.</text>
</comment>
<evidence type="ECO:0000313" key="2">
    <source>
        <dbReference type="EMBL" id="KAK0441479.1"/>
    </source>
</evidence>
<name>A0AA39JFK5_ARMTA</name>
<dbReference type="AlphaFoldDB" id="A0AA39JFK5"/>
<sequence length="293" mass="33466">MHDLIDHGTAYHRTHLDLPKQRLLERYRLTYFDSIHDGHSELWWQGFIEIYTEEYPCTVLDRRFTSQARYEESVRLLREVLEQWMDVRGGRIAKLTAYYSTDHRDTKHGSNTSCPTDVLETNSSVHSEREDPQSDGIQHATTGRILQWRARVAEAAATAYDTGHMMVNACGIARRKIQDNQHPDALKEQGPRIAFFPYITFIHLEGKNFRSITDTRSLDARKCSGPLSRAAGNDAMSTRSRHVSRELIHIVSHRRSPDASLSADDSCFGDPAITDKAGMNKSKRVGTLRQDII</sequence>
<feature type="compositionally biased region" description="Polar residues" evidence="1">
    <location>
        <begin position="109"/>
        <end position="125"/>
    </location>
</feature>
<dbReference type="RefSeq" id="XP_060323984.1">
    <property type="nucleotide sequence ID" value="XM_060479902.1"/>
</dbReference>
<dbReference type="EMBL" id="JAUEPS010000070">
    <property type="protein sequence ID" value="KAK0441479.1"/>
    <property type="molecule type" value="Genomic_DNA"/>
</dbReference>
<dbReference type="Proteomes" id="UP001175211">
    <property type="component" value="Unassembled WGS sequence"/>
</dbReference>
<reference evidence="2" key="1">
    <citation type="submission" date="2023-06" db="EMBL/GenBank/DDBJ databases">
        <authorList>
            <consortium name="Lawrence Berkeley National Laboratory"/>
            <person name="Ahrendt S."/>
            <person name="Sahu N."/>
            <person name="Indic B."/>
            <person name="Wong-Bajracharya J."/>
            <person name="Merenyi Z."/>
            <person name="Ke H.-M."/>
            <person name="Monk M."/>
            <person name="Kocsube S."/>
            <person name="Drula E."/>
            <person name="Lipzen A."/>
            <person name="Balint B."/>
            <person name="Henrissat B."/>
            <person name="Andreopoulos B."/>
            <person name="Martin F.M."/>
            <person name="Harder C.B."/>
            <person name="Rigling D."/>
            <person name="Ford K.L."/>
            <person name="Foster G.D."/>
            <person name="Pangilinan J."/>
            <person name="Papanicolaou A."/>
            <person name="Barry K."/>
            <person name="LaButti K."/>
            <person name="Viragh M."/>
            <person name="Koriabine M."/>
            <person name="Yan M."/>
            <person name="Riley R."/>
            <person name="Champramary S."/>
            <person name="Plett K.L."/>
            <person name="Tsai I.J."/>
            <person name="Slot J."/>
            <person name="Sipos G."/>
            <person name="Plett J."/>
            <person name="Nagy L.G."/>
            <person name="Grigoriev I.V."/>
        </authorList>
    </citation>
    <scope>NUCLEOTIDE SEQUENCE</scope>
    <source>
        <strain evidence="2">CCBAS 213</strain>
    </source>
</reference>
<evidence type="ECO:0000256" key="1">
    <source>
        <dbReference type="SAM" id="MobiDB-lite"/>
    </source>
</evidence>
<feature type="region of interest" description="Disordered" evidence="1">
    <location>
        <begin position="103"/>
        <end position="139"/>
    </location>
</feature>
<evidence type="ECO:0000313" key="3">
    <source>
        <dbReference type="Proteomes" id="UP001175211"/>
    </source>
</evidence>
<dbReference type="GeneID" id="85363450"/>
<accession>A0AA39JFK5</accession>
<keyword evidence="3" id="KW-1185">Reference proteome</keyword>